<evidence type="ECO:0000256" key="1">
    <source>
        <dbReference type="SAM" id="MobiDB-lite"/>
    </source>
</evidence>
<dbReference type="OrthoDB" id="6625976at2759"/>
<gene>
    <name evidence="4" type="primary">LOC112686440</name>
    <name evidence="2" type="ORF">g.2067</name>
</gene>
<proteinExistence type="predicted"/>
<accession>A0A2S2QE70</accession>
<reference evidence="2" key="1">
    <citation type="submission" date="2018-04" db="EMBL/GenBank/DDBJ databases">
        <title>Transcriptome assembly of Sipha flava.</title>
        <authorList>
            <person name="Scully E.D."/>
            <person name="Geib S.M."/>
            <person name="Palmer N.A."/>
            <person name="Koch K."/>
            <person name="Bradshaw J."/>
            <person name="Heng-Moss T."/>
            <person name="Sarath G."/>
        </authorList>
    </citation>
    <scope>NUCLEOTIDE SEQUENCE</scope>
</reference>
<evidence type="ECO:0000313" key="2">
    <source>
        <dbReference type="EMBL" id="MBY76037.1"/>
    </source>
</evidence>
<dbReference type="RefSeq" id="XP_025414492.1">
    <property type="nucleotide sequence ID" value="XM_025558707.1"/>
</dbReference>
<dbReference type="GeneID" id="112686440"/>
<feature type="region of interest" description="Disordered" evidence="1">
    <location>
        <begin position="136"/>
        <end position="198"/>
    </location>
</feature>
<evidence type="ECO:0000313" key="3">
    <source>
        <dbReference type="Proteomes" id="UP000694846"/>
    </source>
</evidence>
<dbReference type="Proteomes" id="UP000694846">
    <property type="component" value="Unplaced"/>
</dbReference>
<reference evidence="4" key="2">
    <citation type="submission" date="2025-04" db="UniProtKB">
        <authorList>
            <consortium name="RefSeq"/>
        </authorList>
    </citation>
    <scope>IDENTIFICATION</scope>
    <source>
        <tissue evidence="4">Whole body</tissue>
    </source>
</reference>
<sequence length="198" mass="23283">MDGKLKFFVSFAVVVSFSSIISGNDKIYLKGTYHLSIFYYQIEPTELRHIVVDALIKQHKIQQTLDESSYSNRIVKKWRSFRNYFTKAISKIFDPSFYRDAKTGRTLKDLLLNNKNITKRLGFVIQFQNKNPLNRNIEENRRRSKRRKINRNDDVSDEYPVESVQSSSEGDNEENNVPERIQNGRQSTKESDLDSLFE</sequence>
<dbReference type="EMBL" id="GGMS01006834">
    <property type="protein sequence ID" value="MBY76037.1"/>
    <property type="molecule type" value="Transcribed_RNA"/>
</dbReference>
<protein>
    <submittedName>
        <fullName evidence="4">Uncharacterized protein LOC112686440</fullName>
    </submittedName>
</protein>
<evidence type="ECO:0000313" key="4">
    <source>
        <dbReference type="RefSeq" id="XP_025414492.1"/>
    </source>
</evidence>
<keyword evidence="3" id="KW-1185">Reference proteome</keyword>
<dbReference type="AlphaFoldDB" id="A0A2S2QE70"/>
<name>A0A2S2QE70_9HEMI</name>
<organism evidence="2">
    <name type="scientific">Sipha flava</name>
    <name type="common">yellow sugarcane aphid</name>
    <dbReference type="NCBI Taxonomy" id="143950"/>
    <lineage>
        <taxon>Eukaryota</taxon>
        <taxon>Metazoa</taxon>
        <taxon>Ecdysozoa</taxon>
        <taxon>Arthropoda</taxon>
        <taxon>Hexapoda</taxon>
        <taxon>Insecta</taxon>
        <taxon>Pterygota</taxon>
        <taxon>Neoptera</taxon>
        <taxon>Paraneoptera</taxon>
        <taxon>Hemiptera</taxon>
        <taxon>Sternorrhyncha</taxon>
        <taxon>Aphidomorpha</taxon>
        <taxon>Aphidoidea</taxon>
        <taxon>Aphididae</taxon>
        <taxon>Sipha</taxon>
    </lineage>
</organism>